<dbReference type="Proteomes" id="UP000076632">
    <property type="component" value="Unassembled WGS sequence"/>
</dbReference>
<protein>
    <submittedName>
        <fullName evidence="1">Uncharacterized protein</fullName>
    </submittedName>
</protein>
<dbReference type="AlphaFoldDB" id="A0A165FK21"/>
<organism evidence="1 2">
    <name type="scientific">Xylona heveae (strain CBS 132557 / TC161)</name>
    <dbReference type="NCBI Taxonomy" id="1328760"/>
    <lineage>
        <taxon>Eukaryota</taxon>
        <taxon>Fungi</taxon>
        <taxon>Dikarya</taxon>
        <taxon>Ascomycota</taxon>
        <taxon>Pezizomycotina</taxon>
        <taxon>Xylonomycetes</taxon>
        <taxon>Xylonales</taxon>
        <taxon>Xylonaceae</taxon>
        <taxon>Xylona</taxon>
    </lineage>
</organism>
<proteinExistence type="predicted"/>
<accession>A0A165FK21</accession>
<dbReference type="EMBL" id="KV407461">
    <property type="protein sequence ID" value="KZF21068.1"/>
    <property type="molecule type" value="Genomic_DNA"/>
</dbReference>
<dbReference type="InParanoid" id="A0A165FK21"/>
<keyword evidence="2" id="KW-1185">Reference proteome</keyword>
<dbReference type="OrthoDB" id="4358740at2759"/>
<sequence length="173" mass="19333">MASNPQDWRELITSRKPVRVLVIVYPGSSLFKESNLSLIRDTALQRIGADEKDCKTLILSTWTRRTALVLDLCHTTYDFKTAHHPESLTVIIVHIISETKITVNIARAADRDETNKQVAHMHESQGFDAILPMVEEHRNGAVPSYPNPRSLMFRKSERALKGQGALSQGAGST</sequence>
<gene>
    <name evidence="1" type="ORF">L228DRAFT_284140</name>
</gene>
<name>A0A165FK21_XYLHT</name>
<dbReference type="GeneID" id="28901332"/>
<reference evidence="1 2" key="1">
    <citation type="journal article" date="2016" name="Fungal Biol.">
        <title>The genome of Xylona heveae provides a window into fungal endophytism.</title>
        <authorList>
            <person name="Gazis R."/>
            <person name="Kuo A."/>
            <person name="Riley R."/>
            <person name="LaButti K."/>
            <person name="Lipzen A."/>
            <person name="Lin J."/>
            <person name="Amirebrahimi M."/>
            <person name="Hesse C.N."/>
            <person name="Spatafora J.W."/>
            <person name="Henrissat B."/>
            <person name="Hainaut M."/>
            <person name="Grigoriev I.V."/>
            <person name="Hibbett D.S."/>
        </authorList>
    </citation>
    <scope>NUCLEOTIDE SEQUENCE [LARGE SCALE GENOMIC DNA]</scope>
    <source>
        <strain evidence="1 2">TC161</strain>
    </source>
</reference>
<evidence type="ECO:0000313" key="1">
    <source>
        <dbReference type="EMBL" id="KZF21068.1"/>
    </source>
</evidence>
<evidence type="ECO:0000313" key="2">
    <source>
        <dbReference type="Proteomes" id="UP000076632"/>
    </source>
</evidence>
<dbReference type="RefSeq" id="XP_018186623.1">
    <property type="nucleotide sequence ID" value="XM_018336195.1"/>
</dbReference>